<dbReference type="Proteomes" id="UP000747542">
    <property type="component" value="Unassembled WGS sequence"/>
</dbReference>
<evidence type="ECO:0000313" key="2">
    <source>
        <dbReference type="Proteomes" id="UP000747542"/>
    </source>
</evidence>
<organism evidence="1 2">
    <name type="scientific">Homarus americanus</name>
    <name type="common">American lobster</name>
    <dbReference type="NCBI Taxonomy" id="6706"/>
    <lineage>
        <taxon>Eukaryota</taxon>
        <taxon>Metazoa</taxon>
        <taxon>Ecdysozoa</taxon>
        <taxon>Arthropoda</taxon>
        <taxon>Crustacea</taxon>
        <taxon>Multicrustacea</taxon>
        <taxon>Malacostraca</taxon>
        <taxon>Eumalacostraca</taxon>
        <taxon>Eucarida</taxon>
        <taxon>Decapoda</taxon>
        <taxon>Pleocyemata</taxon>
        <taxon>Astacidea</taxon>
        <taxon>Nephropoidea</taxon>
        <taxon>Nephropidae</taxon>
        <taxon>Homarus</taxon>
    </lineage>
</organism>
<dbReference type="EMBL" id="JAHLQT010036305">
    <property type="protein sequence ID" value="KAG7157885.1"/>
    <property type="molecule type" value="Genomic_DNA"/>
</dbReference>
<evidence type="ECO:0000313" key="1">
    <source>
        <dbReference type="EMBL" id="KAG7157885.1"/>
    </source>
</evidence>
<sequence length="157" mass="17668">MFTLYSTNSVAAYNYVFTLQHQQCLAAYNYVFYSGTQQCGSLQLCIYSTAPTVWRPATMCLLYSTNSVAAYNHVFTLQHQQLWRPTTMFYSTLSNSAAAYNYVYSTAPTVWRPTTMWYITSSVAAYNYVTSPASGGLQHVFTLQHQQCGGLQLCVTS</sequence>
<name>A0A8J5JLW0_HOMAM</name>
<accession>A0A8J5JLW0</accession>
<dbReference type="AlphaFoldDB" id="A0A8J5JLW0"/>
<gene>
    <name evidence="1" type="ORF">Hamer_G026646</name>
</gene>
<keyword evidence="2" id="KW-1185">Reference proteome</keyword>
<reference evidence="1" key="1">
    <citation type="journal article" date="2021" name="Sci. Adv.">
        <title>The American lobster genome reveals insights on longevity, neural, and immune adaptations.</title>
        <authorList>
            <person name="Polinski J.M."/>
            <person name="Zimin A.V."/>
            <person name="Clark K.F."/>
            <person name="Kohn A.B."/>
            <person name="Sadowski N."/>
            <person name="Timp W."/>
            <person name="Ptitsyn A."/>
            <person name="Khanna P."/>
            <person name="Romanova D.Y."/>
            <person name="Williams P."/>
            <person name="Greenwood S.J."/>
            <person name="Moroz L.L."/>
            <person name="Walt D.R."/>
            <person name="Bodnar A.G."/>
        </authorList>
    </citation>
    <scope>NUCLEOTIDE SEQUENCE</scope>
    <source>
        <strain evidence="1">GMGI-L3</strain>
    </source>
</reference>
<comment type="caution">
    <text evidence="1">The sequence shown here is derived from an EMBL/GenBank/DDBJ whole genome shotgun (WGS) entry which is preliminary data.</text>
</comment>
<proteinExistence type="predicted"/>
<protein>
    <submittedName>
        <fullName evidence="1">Uncharacterized protein</fullName>
    </submittedName>
</protein>